<dbReference type="Pfam" id="PF09566">
    <property type="entry name" value="RE_SacI"/>
    <property type="match status" value="1"/>
</dbReference>
<dbReference type="Proteomes" id="UP000323425">
    <property type="component" value="Unassembled WGS sequence"/>
</dbReference>
<evidence type="ECO:0000313" key="1">
    <source>
        <dbReference type="EMBL" id="KAA8558017.1"/>
    </source>
</evidence>
<comment type="caution">
    <text evidence="1">The sequence shown here is derived from an EMBL/GenBank/DDBJ whole genome shotgun (WGS) entry which is preliminary data.</text>
</comment>
<sequence length="368" mass="40297">MDINKPRAQEIVRAEATALDQGAEADAVWVEKIEHLSQLCLGQAQTHIAFIGTQILAKSVNRNVDLYAIKPRHAVGNDRAYSARSLCHGVLVPLSADLGFHIGVTGREPLNNQPYFRMTHLGDQTPVHSMSAVAFAYMLDLVDELQQMNSEEQARAALRAFISVRRGYQPRYLTSSGAISVRPETLASVIFTFVQDDSESGRRAQAAVAGLMDAAVGPARVESGRINDPSRDSPGDVCIRSELQPEIWEKAFEVRDKPVSSGDVQVFGQKCVSMGVREVALVMLSTQQPMLDTIYLDDWAHGLGIGLTLFYGWESIVGQALFWSGLPKPEAAVQAVRQITERLIAIEASPAGVEQWIAATRDARAEEE</sequence>
<evidence type="ECO:0000313" key="2">
    <source>
        <dbReference type="Proteomes" id="UP000323425"/>
    </source>
</evidence>
<gene>
    <name evidence="1" type="ORF">FX985_04356</name>
</gene>
<name>A0A5M9IN79_9PSED</name>
<evidence type="ECO:0008006" key="3">
    <source>
        <dbReference type="Google" id="ProtNLM"/>
    </source>
</evidence>
<dbReference type="InterPro" id="IPR019066">
    <property type="entry name" value="Restrct_endonuc_II_SacI"/>
</dbReference>
<dbReference type="EMBL" id="VTFH01000002">
    <property type="protein sequence ID" value="KAA8558017.1"/>
    <property type="molecule type" value="Genomic_DNA"/>
</dbReference>
<dbReference type="RefSeq" id="WP_150295727.1">
    <property type="nucleotide sequence ID" value="NZ_VTFH01000002.1"/>
</dbReference>
<reference evidence="1 2" key="1">
    <citation type="journal article" date="2018" name="Plant Biotechnol. Rep.">
        <title>Diversity and antifungal activity of endophytic bacteria associated with Panax ginseng seedlings.</title>
        <authorList>
            <person name="Park J.M."/>
            <person name="Hong C.E."/>
            <person name="Jo S.H."/>
        </authorList>
    </citation>
    <scope>NUCLEOTIDE SEQUENCE [LARGE SCALE GENOMIC DNA]</scope>
    <source>
        <strain evidence="1 2">PgKB38</strain>
    </source>
</reference>
<dbReference type="AlphaFoldDB" id="A0A5M9IN79"/>
<protein>
    <recommendedName>
        <fullName evidence="3">Restriction endonuclease, SacI family</fullName>
    </recommendedName>
</protein>
<accession>A0A5M9IN79</accession>
<organism evidence="1 2">
    <name type="scientific">Pseudomonas extremaustralis</name>
    <dbReference type="NCBI Taxonomy" id="359110"/>
    <lineage>
        <taxon>Bacteria</taxon>
        <taxon>Pseudomonadati</taxon>
        <taxon>Pseudomonadota</taxon>
        <taxon>Gammaproteobacteria</taxon>
        <taxon>Pseudomonadales</taxon>
        <taxon>Pseudomonadaceae</taxon>
        <taxon>Pseudomonas</taxon>
    </lineage>
</organism>
<proteinExistence type="predicted"/>